<protein>
    <submittedName>
        <fullName evidence="2">Uncharacterized protein</fullName>
    </submittedName>
</protein>
<dbReference type="RefSeq" id="WP_014799042.1">
    <property type="nucleotide sequence ID" value="NC_018018.1"/>
</dbReference>
<dbReference type="EMBL" id="CP003345">
    <property type="protein sequence ID" value="AFM05613.1"/>
    <property type="molecule type" value="Genomic_DNA"/>
</dbReference>
<name>I4ANS8_BERLS</name>
<dbReference type="STRING" id="880071.Fleli_3283"/>
<organism evidence="2 3">
    <name type="scientific">Bernardetia litoralis (strain ATCC 23117 / DSM 6794 / NBRC 15988 / NCIMB 1366 / Fx l1 / Sio-4)</name>
    <name type="common">Flexibacter litoralis</name>
    <dbReference type="NCBI Taxonomy" id="880071"/>
    <lineage>
        <taxon>Bacteria</taxon>
        <taxon>Pseudomonadati</taxon>
        <taxon>Bacteroidota</taxon>
        <taxon>Cytophagia</taxon>
        <taxon>Cytophagales</taxon>
        <taxon>Bernardetiaceae</taxon>
        <taxon>Bernardetia</taxon>
    </lineage>
</organism>
<dbReference type="HOGENOM" id="CLU_841328_0_0_10"/>
<dbReference type="OrthoDB" id="1333582at2"/>
<keyword evidence="1" id="KW-0732">Signal</keyword>
<dbReference type="PATRIC" id="fig|880071.3.peg.3284"/>
<evidence type="ECO:0000313" key="3">
    <source>
        <dbReference type="Proteomes" id="UP000006054"/>
    </source>
</evidence>
<dbReference type="KEGG" id="fli:Fleli_3283"/>
<accession>I4ANS8</accession>
<evidence type="ECO:0000256" key="1">
    <source>
        <dbReference type="SAM" id="SignalP"/>
    </source>
</evidence>
<keyword evidence="3" id="KW-1185">Reference proteome</keyword>
<reference evidence="3" key="1">
    <citation type="submission" date="2012-06" db="EMBL/GenBank/DDBJ databases">
        <title>The complete genome of Flexibacter litoralis DSM 6794.</title>
        <authorList>
            <person name="Lucas S."/>
            <person name="Copeland A."/>
            <person name="Lapidus A."/>
            <person name="Glavina del Rio T."/>
            <person name="Dalin E."/>
            <person name="Tice H."/>
            <person name="Bruce D."/>
            <person name="Goodwin L."/>
            <person name="Pitluck S."/>
            <person name="Peters L."/>
            <person name="Ovchinnikova G."/>
            <person name="Lu M."/>
            <person name="Kyrpides N."/>
            <person name="Mavromatis K."/>
            <person name="Ivanova N."/>
            <person name="Brettin T."/>
            <person name="Detter J.C."/>
            <person name="Han C."/>
            <person name="Larimer F."/>
            <person name="Land M."/>
            <person name="Hauser L."/>
            <person name="Markowitz V."/>
            <person name="Cheng J.-F."/>
            <person name="Hugenholtz P."/>
            <person name="Woyke T."/>
            <person name="Wu D."/>
            <person name="Spring S."/>
            <person name="Lang E."/>
            <person name="Kopitz M."/>
            <person name="Brambilla E."/>
            <person name="Klenk H.-P."/>
            <person name="Eisen J.A."/>
        </authorList>
    </citation>
    <scope>NUCLEOTIDE SEQUENCE [LARGE SCALE GENOMIC DNA]</scope>
    <source>
        <strain evidence="3">ATCC 23117 / DSM 6794 / NBRC 15988 / NCIMB 1366 / Sio-4</strain>
    </source>
</reference>
<evidence type="ECO:0000313" key="2">
    <source>
        <dbReference type="EMBL" id="AFM05613.1"/>
    </source>
</evidence>
<dbReference type="AlphaFoldDB" id="I4ANS8"/>
<proteinExistence type="predicted"/>
<gene>
    <name evidence="2" type="ordered locus">Fleli_3283</name>
</gene>
<feature type="chain" id="PRO_5003685553" evidence="1">
    <location>
        <begin position="24"/>
        <end position="330"/>
    </location>
</feature>
<sequence length="330" mass="39115" precursor="true">MSKNKILTLFFTLLIFHFYPCFAQDDYSFADFVSNVPPNTKEIIAWSSEITDKGDTTTSKSEYWQYDKSKNLILWAEPKNYCEIHKRYDNQNRIIFLEKYCNESSDNGMITIFYPSKNTIIEKHGLSGYSALIKRQTSYNSKGKLIREEVYDSLYDEVFNPSGNEYKIYHFVMVYKYDKNDNLIEKNRFNLPELTTKETTKYTYNKYNQILKEEINTKQDNGSFNTSITKYSYYGYLHEGETKPKISVINETSISDYSTESNTKEYSYPQKNVVEVKTTQMSTLINQTSKETYQLIYKDNRLIRKKYFSTPQKNQDKKVIGWIDYQYEAV</sequence>
<dbReference type="Proteomes" id="UP000006054">
    <property type="component" value="Chromosome"/>
</dbReference>
<feature type="signal peptide" evidence="1">
    <location>
        <begin position="1"/>
        <end position="23"/>
    </location>
</feature>